<dbReference type="NCBIfam" id="TIGR02937">
    <property type="entry name" value="sigma70-ECF"/>
    <property type="match status" value="1"/>
</dbReference>
<evidence type="ECO:0000256" key="2">
    <source>
        <dbReference type="ARBA" id="ARBA00023015"/>
    </source>
</evidence>
<dbReference type="EMBL" id="AP026801">
    <property type="protein sequence ID" value="BDR57129.1"/>
    <property type="molecule type" value="Genomic_DNA"/>
</dbReference>
<keyword evidence="5" id="KW-0804">Transcription</keyword>
<dbReference type="InterPro" id="IPR013325">
    <property type="entry name" value="RNA_pol_sigma_r2"/>
</dbReference>
<keyword evidence="3" id="KW-0731">Sigma factor</keyword>
<comment type="similarity">
    <text evidence="1">Belongs to the sigma-70 factor family. ECF subfamily.</text>
</comment>
<dbReference type="KEGG" id="xak:KIMC2_16910"/>
<keyword evidence="2" id="KW-0805">Transcription regulation</keyword>
<sequence>MNDQEIAAAVSNRDESVFNDLVTKYSKLLWAVAYSVMGQTASSFDVKEIVSDVFWRFWQHPEKYIETRGSLKNYLALMTKSLALNKIRDQKDPTETDEFIWEMIPAPKADNDLIWQTLFTAIETLKEPTKRICFERFFMELKPAVISKNLNLSLNEVNNRLYQGKKKIKPIMQQLMEREDLLR</sequence>
<evidence type="ECO:0000313" key="7">
    <source>
        <dbReference type="EMBL" id="BDR57129.1"/>
    </source>
</evidence>
<dbReference type="InterPro" id="IPR013324">
    <property type="entry name" value="RNA_pol_sigma_r3/r4-like"/>
</dbReference>
<dbReference type="GO" id="GO:0003677">
    <property type="term" value="F:DNA binding"/>
    <property type="evidence" value="ECO:0007669"/>
    <property type="project" value="UniProtKB-KW"/>
</dbReference>
<proteinExistence type="inferred from homology"/>
<evidence type="ECO:0000256" key="1">
    <source>
        <dbReference type="ARBA" id="ARBA00010641"/>
    </source>
</evidence>
<reference evidence="7 8" key="1">
    <citation type="journal article" date="2023" name="Microbiol. Spectr.">
        <title>Symbiosis of Carpenter Bees with Uncharacterized Lactic Acid Bacteria Showing NAD Auxotrophy.</title>
        <authorList>
            <person name="Kawasaki S."/>
            <person name="Ozawa K."/>
            <person name="Mori T."/>
            <person name="Yamamoto A."/>
            <person name="Ito M."/>
            <person name="Ohkuma M."/>
            <person name="Sakamoto M."/>
            <person name="Matsutani M."/>
        </authorList>
    </citation>
    <scope>NUCLEOTIDE SEQUENCE [LARGE SCALE GENOMIC DNA]</scope>
    <source>
        <strain evidence="7 8">KimC2</strain>
    </source>
</reference>
<evidence type="ECO:0000259" key="6">
    <source>
        <dbReference type="Pfam" id="PF04542"/>
    </source>
</evidence>
<protein>
    <recommendedName>
        <fullName evidence="6">RNA polymerase sigma-70 region 2 domain-containing protein</fullName>
    </recommendedName>
</protein>
<dbReference type="InterPro" id="IPR039425">
    <property type="entry name" value="RNA_pol_sigma-70-like"/>
</dbReference>
<dbReference type="RefSeq" id="WP_317695930.1">
    <property type="nucleotide sequence ID" value="NZ_AP026801.1"/>
</dbReference>
<gene>
    <name evidence="7" type="ORF">KIMC2_16910</name>
</gene>
<dbReference type="SUPFAM" id="SSF88946">
    <property type="entry name" value="Sigma2 domain of RNA polymerase sigma factors"/>
    <property type="match status" value="1"/>
</dbReference>
<organism evidence="7 8">
    <name type="scientific">Xylocopilactobacillus apis</name>
    <dbReference type="NCBI Taxonomy" id="2932183"/>
    <lineage>
        <taxon>Bacteria</taxon>
        <taxon>Bacillati</taxon>
        <taxon>Bacillota</taxon>
        <taxon>Bacilli</taxon>
        <taxon>Lactobacillales</taxon>
        <taxon>Lactobacillaceae</taxon>
        <taxon>Xylocopilactobacillus</taxon>
    </lineage>
</organism>
<dbReference type="SUPFAM" id="SSF88659">
    <property type="entry name" value="Sigma3 and sigma4 domains of RNA polymerase sigma factors"/>
    <property type="match status" value="1"/>
</dbReference>
<dbReference type="InterPro" id="IPR007627">
    <property type="entry name" value="RNA_pol_sigma70_r2"/>
</dbReference>
<dbReference type="Pfam" id="PF04542">
    <property type="entry name" value="Sigma70_r2"/>
    <property type="match status" value="1"/>
</dbReference>
<accession>A0AAU9D0G1</accession>
<name>A0AAU9D0G1_9LACO</name>
<keyword evidence="8" id="KW-1185">Reference proteome</keyword>
<dbReference type="Gene3D" id="1.10.1740.10">
    <property type="match status" value="1"/>
</dbReference>
<dbReference type="Proteomes" id="UP001321804">
    <property type="component" value="Chromosome"/>
</dbReference>
<dbReference type="GO" id="GO:0006352">
    <property type="term" value="P:DNA-templated transcription initiation"/>
    <property type="evidence" value="ECO:0007669"/>
    <property type="project" value="InterPro"/>
</dbReference>
<dbReference type="InterPro" id="IPR036388">
    <property type="entry name" value="WH-like_DNA-bd_sf"/>
</dbReference>
<keyword evidence="4" id="KW-0238">DNA-binding</keyword>
<evidence type="ECO:0000256" key="5">
    <source>
        <dbReference type="ARBA" id="ARBA00023163"/>
    </source>
</evidence>
<dbReference type="Gene3D" id="1.10.10.10">
    <property type="entry name" value="Winged helix-like DNA-binding domain superfamily/Winged helix DNA-binding domain"/>
    <property type="match status" value="1"/>
</dbReference>
<dbReference type="InterPro" id="IPR014284">
    <property type="entry name" value="RNA_pol_sigma-70_dom"/>
</dbReference>
<dbReference type="AlphaFoldDB" id="A0AAU9D0G1"/>
<feature type="domain" description="RNA polymerase sigma-70 region 2" evidence="6">
    <location>
        <begin position="21"/>
        <end position="91"/>
    </location>
</feature>
<evidence type="ECO:0000256" key="3">
    <source>
        <dbReference type="ARBA" id="ARBA00023082"/>
    </source>
</evidence>
<dbReference type="GO" id="GO:0016987">
    <property type="term" value="F:sigma factor activity"/>
    <property type="evidence" value="ECO:0007669"/>
    <property type="project" value="UniProtKB-KW"/>
</dbReference>
<evidence type="ECO:0000256" key="4">
    <source>
        <dbReference type="ARBA" id="ARBA00023125"/>
    </source>
</evidence>
<dbReference type="PANTHER" id="PTHR43133">
    <property type="entry name" value="RNA POLYMERASE ECF-TYPE SIGMA FACTO"/>
    <property type="match status" value="1"/>
</dbReference>
<dbReference type="PANTHER" id="PTHR43133:SF8">
    <property type="entry name" value="RNA POLYMERASE SIGMA FACTOR HI_1459-RELATED"/>
    <property type="match status" value="1"/>
</dbReference>
<evidence type="ECO:0000313" key="8">
    <source>
        <dbReference type="Proteomes" id="UP001321804"/>
    </source>
</evidence>